<dbReference type="Proteomes" id="UP001560573">
    <property type="component" value="Unassembled WGS sequence"/>
</dbReference>
<reference evidence="1 2" key="1">
    <citation type="submission" date="2023-07" db="EMBL/GenBank/DDBJ databases">
        <authorList>
            <person name="Lian W.-H."/>
        </authorList>
    </citation>
    <scope>NUCLEOTIDE SEQUENCE [LARGE SCALE GENOMIC DNA]</scope>
    <source>
        <strain evidence="1 2">SYSU DXS3180</strain>
    </source>
</reference>
<gene>
    <name evidence="1" type="ORF">QTN47_05365</name>
</gene>
<evidence type="ECO:0000313" key="2">
    <source>
        <dbReference type="Proteomes" id="UP001560573"/>
    </source>
</evidence>
<protein>
    <submittedName>
        <fullName evidence="1">Uncharacterized protein</fullName>
    </submittedName>
</protein>
<proteinExistence type="predicted"/>
<dbReference type="RefSeq" id="WP_369328307.1">
    <property type="nucleotide sequence ID" value="NZ_JAULBC010000001.1"/>
</dbReference>
<accession>A0ABV3ZCV4</accession>
<name>A0ABV3ZCV4_9BACT</name>
<keyword evidence="2" id="KW-1185">Reference proteome</keyword>
<sequence>MERVGILIERLQEQYQQHADNYYLIVTAQMLLAELQQKQKVADADKKVAVIMPAAGQSINHLAGSATEQKEPSFVNNISAHTSNNNGAAVAAPPVQVKEAPAVEPVAEKIVAHEHHDTEHVSHIDREKEKERYRWAFDPVAEVPTLAHQDKTVYELNEVMKASEQSLNERLRVEKLEVASLLKEAPIRDLRKAIGINDRYLFLSELFRGDETMYERSIKTINDFKILAEAEYWIQRELKTKIGWNESSEAVRLFDQLVRRRFA</sequence>
<evidence type="ECO:0000313" key="1">
    <source>
        <dbReference type="EMBL" id="MEX6686911.1"/>
    </source>
</evidence>
<dbReference type="EMBL" id="JAULBC010000001">
    <property type="protein sequence ID" value="MEX6686911.1"/>
    <property type="molecule type" value="Genomic_DNA"/>
</dbReference>
<organism evidence="1 2">
    <name type="scientific">Danxiaibacter flavus</name>
    <dbReference type="NCBI Taxonomy" id="3049108"/>
    <lineage>
        <taxon>Bacteria</taxon>
        <taxon>Pseudomonadati</taxon>
        <taxon>Bacteroidota</taxon>
        <taxon>Chitinophagia</taxon>
        <taxon>Chitinophagales</taxon>
        <taxon>Chitinophagaceae</taxon>
        <taxon>Danxiaibacter</taxon>
    </lineage>
</organism>
<comment type="caution">
    <text evidence="1">The sequence shown here is derived from an EMBL/GenBank/DDBJ whole genome shotgun (WGS) entry which is preliminary data.</text>
</comment>